<keyword evidence="1" id="KW-1133">Transmembrane helix</keyword>
<comment type="caution">
    <text evidence="2">The sequence shown here is derived from an EMBL/GenBank/DDBJ whole genome shotgun (WGS) entry which is preliminary data.</text>
</comment>
<evidence type="ECO:0000313" key="3">
    <source>
        <dbReference type="Proteomes" id="UP000069697"/>
    </source>
</evidence>
<keyword evidence="1" id="KW-0472">Membrane</keyword>
<dbReference type="Pfam" id="PF02447">
    <property type="entry name" value="GntP_permease"/>
    <property type="match status" value="1"/>
</dbReference>
<dbReference type="InterPro" id="IPR003474">
    <property type="entry name" value="Glcn_transporter"/>
</dbReference>
<name>A0A100VJ62_PAEAM</name>
<dbReference type="GO" id="GO:0005886">
    <property type="term" value="C:plasma membrane"/>
    <property type="evidence" value="ECO:0007669"/>
    <property type="project" value="TreeGrafter"/>
</dbReference>
<gene>
    <name evidence="2" type="ORF">PAHA3_0843</name>
</gene>
<feature type="transmembrane region" description="Helical" evidence="1">
    <location>
        <begin position="271"/>
        <end position="292"/>
    </location>
</feature>
<feature type="transmembrane region" description="Helical" evidence="1">
    <location>
        <begin position="107"/>
        <end position="140"/>
    </location>
</feature>
<feature type="transmembrane region" description="Helical" evidence="1">
    <location>
        <begin position="237"/>
        <end position="259"/>
    </location>
</feature>
<reference evidence="2 3" key="1">
    <citation type="journal article" date="2016" name="Genome Announc.">
        <title>Draft Genome Sequence of Paenibacillus amylolyticus Heshi-A3, Isolated from Fermented Rice Bran in a Japanese Fermented Seafood Dish.</title>
        <authorList>
            <person name="Akuzawa S."/>
            <person name="Nagaoka J."/>
            <person name="Kanekatsu M."/>
            <person name="Kubota E."/>
            <person name="Ohtake R."/>
            <person name="Suzuki T."/>
            <person name="Kanesaki Y."/>
        </authorList>
    </citation>
    <scope>NUCLEOTIDE SEQUENCE [LARGE SCALE GENOMIC DNA]</scope>
    <source>
        <strain evidence="2 3">Heshi-A3</strain>
    </source>
</reference>
<dbReference type="PANTHER" id="PTHR30354">
    <property type="entry name" value="GNT FAMILY GLUCONATE TRANSPORTER"/>
    <property type="match status" value="1"/>
</dbReference>
<accession>A0A100VJ62</accession>
<feature type="transmembrane region" description="Helical" evidence="1">
    <location>
        <begin position="304"/>
        <end position="325"/>
    </location>
</feature>
<feature type="transmembrane region" description="Helical" evidence="1">
    <location>
        <begin position="35"/>
        <end position="54"/>
    </location>
</feature>
<evidence type="ECO:0000313" key="2">
    <source>
        <dbReference type="EMBL" id="GAS80771.1"/>
    </source>
</evidence>
<feature type="transmembrane region" description="Helical" evidence="1">
    <location>
        <begin position="66"/>
        <end position="87"/>
    </location>
</feature>
<dbReference type="AlphaFoldDB" id="A0A100VJ62"/>
<proteinExistence type="predicted"/>
<feature type="transmembrane region" description="Helical" evidence="1">
    <location>
        <begin position="147"/>
        <end position="165"/>
    </location>
</feature>
<dbReference type="EMBL" id="BCNV01000001">
    <property type="protein sequence ID" value="GAS80771.1"/>
    <property type="molecule type" value="Genomic_DNA"/>
</dbReference>
<feature type="transmembrane region" description="Helical" evidence="1">
    <location>
        <begin position="427"/>
        <end position="451"/>
    </location>
</feature>
<dbReference type="GO" id="GO:0015128">
    <property type="term" value="F:gluconate transmembrane transporter activity"/>
    <property type="evidence" value="ECO:0007669"/>
    <property type="project" value="InterPro"/>
</dbReference>
<feature type="transmembrane region" description="Helical" evidence="1">
    <location>
        <begin position="392"/>
        <end position="415"/>
    </location>
</feature>
<evidence type="ECO:0000256" key="1">
    <source>
        <dbReference type="SAM" id="Phobius"/>
    </source>
</evidence>
<feature type="transmembrane region" description="Helical" evidence="1">
    <location>
        <begin position="185"/>
        <end position="204"/>
    </location>
</feature>
<dbReference type="Proteomes" id="UP000069697">
    <property type="component" value="Unassembled WGS sequence"/>
</dbReference>
<dbReference type="RefSeq" id="WP_062833592.1">
    <property type="nucleotide sequence ID" value="NZ_BCNV01000001.1"/>
</dbReference>
<sequence length="452" mass="47679">MYSVFGLSHDASLLLYALISILGLILLIAKFKMNPFVALIVGAVFMGLISGMPFTDIVKSYQEGVASVLGFIAIVLGLGTMLGKLMAESGGAERIAQTLVRVFGEKNVHWAMMVVALICGIPVFIQVGIVLLFPLVFVIAKHTGTSLIKIGLSLVAGLAVVHSLIPPHPAAMLAVGIFNADVGKTIFLALIVSLPAAAIAGPLYGTWISKRIKVETSSELMEQFTETKDRELPGFGITLFTILLPVILMLLATIVDLMLPETNVFRQVVDFIGSPIIALLLALLFAFYSFGYARGFSKQQILKYTNDCLGPVASIILLIGAGGGFNRILTDSGVGDAIAGFAQSAHLSPLVLAFVIAGLIRAAVGSATVAMTTAAGIVAPIAMTMPGVSPELLVLATGAGSIILSHVNDSGFWIVKEYLNLSVPQTLKTWTVMETILGFAAFGMVLLLSVFI</sequence>
<organism evidence="2 3">
    <name type="scientific">Paenibacillus amylolyticus</name>
    <dbReference type="NCBI Taxonomy" id="1451"/>
    <lineage>
        <taxon>Bacteria</taxon>
        <taxon>Bacillati</taxon>
        <taxon>Bacillota</taxon>
        <taxon>Bacilli</taxon>
        <taxon>Bacillales</taxon>
        <taxon>Paenibacillaceae</taxon>
        <taxon>Paenibacillus</taxon>
    </lineage>
</organism>
<reference evidence="3" key="2">
    <citation type="submission" date="2016-01" db="EMBL/GenBank/DDBJ databases">
        <title>Draft Genome Sequence of Paenibacillus amylolyticus Heshi-A3 that Was Isolated from Fermented Rice Bran with Aging Salted Mackerel, Which Was Named Heshiko as Traditional Fermented Seafood in Japan.</title>
        <authorList>
            <person name="Akuzawa S."/>
            <person name="Nakagawa J."/>
            <person name="Kanekatsu T."/>
            <person name="Kubota E."/>
            <person name="Ohtake R."/>
            <person name="Suzuki T."/>
            <person name="Kanesaki Y."/>
        </authorList>
    </citation>
    <scope>NUCLEOTIDE SEQUENCE [LARGE SCALE GENOMIC DNA]</scope>
    <source>
        <strain evidence="3">Heshi-A3</strain>
    </source>
</reference>
<keyword evidence="1" id="KW-0812">Transmembrane</keyword>
<protein>
    <submittedName>
        <fullName evidence="2">Gluconate transporter, permease protein</fullName>
    </submittedName>
</protein>
<dbReference type="NCBIfam" id="TIGR00791">
    <property type="entry name" value="gntP"/>
    <property type="match status" value="1"/>
</dbReference>
<dbReference type="PIRSF" id="PIRSF002746">
    <property type="entry name" value="Gluconate_transporter"/>
    <property type="match status" value="1"/>
</dbReference>
<feature type="transmembrane region" description="Helical" evidence="1">
    <location>
        <begin position="12"/>
        <end position="29"/>
    </location>
</feature>
<dbReference type="PANTHER" id="PTHR30354:SF26">
    <property type="entry name" value="TRANSPORTER, PUTATIVE-RELATED"/>
    <property type="match status" value="1"/>
</dbReference>